<dbReference type="GeneID" id="96294425"/>
<sequence length="130" mass="14067">MTREDTTGFVRKASGALTAMTSGGASQYYLTDVQGSVIGLVDASGKRTATYSYGLYGEARTTSGTNQPYRYTGTYLDPSGLYKMGARYYDPQLGRFTQPDPSGKESNLYAYAAGDPSTRRTRTACPFSMP</sequence>
<evidence type="ECO:0000313" key="3">
    <source>
        <dbReference type="EMBL" id="GGY61514.1"/>
    </source>
</evidence>
<dbReference type="Gene3D" id="2.180.10.10">
    <property type="entry name" value="RHS repeat-associated core"/>
    <property type="match status" value="1"/>
</dbReference>
<comment type="caution">
    <text evidence="3">The sequence shown here is derived from an EMBL/GenBank/DDBJ whole genome shotgun (WGS) entry which is preliminary data.</text>
</comment>
<reference evidence="4" key="1">
    <citation type="journal article" date="2019" name="Int. J. Syst. Evol. Microbiol.">
        <title>The Global Catalogue of Microorganisms (GCM) 10K type strain sequencing project: providing services to taxonomists for standard genome sequencing and annotation.</title>
        <authorList>
            <consortium name="The Broad Institute Genomics Platform"/>
            <consortium name="The Broad Institute Genome Sequencing Center for Infectious Disease"/>
            <person name="Wu L."/>
            <person name="Ma J."/>
        </authorList>
    </citation>
    <scope>NUCLEOTIDE SEQUENCE [LARGE SCALE GENOMIC DNA]</scope>
    <source>
        <strain evidence="4">JCM 4594</strain>
    </source>
</reference>
<evidence type="ECO:0000259" key="2">
    <source>
        <dbReference type="Pfam" id="PF25023"/>
    </source>
</evidence>
<protein>
    <recommendedName>
        <fullName evidence="2">Teneurin-like YD-shell domain-containing protein</fullName>
    </recommendedName>
</protein>
<gene>
    <name evidence="3" type="ORF">GCM10010326_65410</name>
</gene>
<dbReference type="InterPro" id="IPR056823">
    <property type="entry name" value="TEN-like_YD-shell"/>
</dbReference>
<evidence type="ECO:0000256" key="1">
    <source>
        <dbReference type="ARBA" id="ARBA00022737"/>
    </source>
</evidence>
<dbReference type="Pfam" id="PF25023">
    <property type="entry name" value="TEN_YD-shell"/>
    <property type="match status" value="1"/>
</dbReference>
<dbReference type="PANTHER" id="PTHR32305:SF15">
    <property type="entry name" value="PROTEIN RHSA-RELATED"/>
    <property type="match status" value="1"/>
</dbReference>
<dbReference type="RefSeq" id="WP_229892992.1">
    <property type="nucleotide sequence ID" value="NZ_BMUU01000015.1"/>
</dbReference>
<dbReference type="EMBL" id="BMUU01000015">
    <property type="protein sequence ID" value="GGY61514.1"/>
    <property type="molecule type" value="Genomic_DNA"/>
</dbReference>
<dbReference type="PANTHER" id="PTHR32305">
    <property type="match status" value="1"/>
</dbReference>
<evidence type="ECO:0000313" key="4">
    <source>
        <dbReference type="Proteomes" id="UP000600946"/>
    </source>
</evidence>
<keyword evidence="4" id="KW-1185">Reference proteome</keyword>
<proteinExistence type="predicted"/>
<organism evidence="3 4">
    <name type="scientific">Streptomyces xanthochromogenes</name>
    <dbReference type="NCBI Taxonomy" id="67384"/>
    <lineage>
        <taxon>Bacteria</taxon>
        <taxon>Bacillati</taxon>
        <taxon>Actinomycetota</taxon>
        <taxon>Actinomycetes</taxon>
        <taxon>Kitasatosporales</taxon>
        <taxon>Streptomycetaceae</taxon>
        <taxon>Streptomyces</taxon>
    </lineage>
</organism>
<dbReference type="NCBIfam" id="TIGR03696">
    <property type="entry name" value="Rhs_assc_core"/>
    <property type="match status" value="1"/>
</dbReference>
<dbReference type="InterPro" id="IPR022385">
    <property type="entry name" value="Rhs_assc_core"/>
</dbReference>
<keyword evidence="1" id="KW-0677">Repeat</keyword>
<dbReference type="Proteomes" id="UP000600946">
    <property type="component" value="Unassembled WGS sequence"/>
</dbReference>
<feature type="domain" description="Teneurin-like YD-shell" evidence="2">
    <location>
        <begin position="5"/>
        <end position="103"/>
    </location>
</feature>
<accession>A0ABQ3AM33</accession>
<dbReference type="InterPro" id="IPR050708">
    <property type="entry name" value="T6SS_VgrG/RHS"/>
</dbReference>
<name>A0ABQ3AM33_9ACTN</name>